<dbReference type="Pfam" id="PF01930">
    <property type="entry name" value="Cas_Cas4"/>
    <property type="match status" value="1"/>
</dbReference>
<organism evidence="12 13">
    <name type="scientific">Ignicoccus islandicus DSM 13165</name>
    <dbReference type="NCBI Taxonomy" id="940295"/>
    <lineage>
        <taxon>Archaea</taxon>
        <taxon>Thermoproteota</taxon>
        <taxon>Thermoprotei</taxon>
        <taxon>Desulfurococcales</taxon>
        <taxon>Desulfurococcaceae</taxon>
        <taxon>Ignicoccus</taxon>
    </lineage>
</organism>
<evidence type="ECO:0000256" key="5">
    <source>
        <dbReference type="ARBA" id="ARBA00022839"/>
    </source>
</evidence>
<dbReference type="NCBIfam" id="TIGR00372">
    <property type="entry name" value="cas4"/>
    <property type="match status" value="1"/>
</dbReference>
<name>A0A0U2U8Z3_9CREN</name>
<dbReference type="GO" id="GO:0004527">
    <property type="term" value="F:exonuclease activity"/>
    <property type="evidence" value="ECO:0007669"/>
    <property type="project" value="UniProtKB-KW"/>
</dbReference>
<comment type="cofactor">
    <cofactor evidence="10">
        <name>iron-sulfur cluster</name>
        <dbReference type="ChEBI" id="CHEBI:30408"/>
    </cofactor>
</comment>
<evidence type="ECO:0000256" key="7">
    <source>
        <dbReference type="ARBA" id="ARBA00023014"/>
    </source>
</evidence>
<keyword evidence="8 10" id="KW-0051">Antiviral defense</keyword>
<dbReference type="Gene3D" id="3.90.320.10">
    <property type="match status" value="1"/>
</dbReference>
<protein>
    <recommendedName>
        <fullName evidence="10">CRISPR-associated exonuclease Cas4</fullName>
        <ecNumber evidence="10">3.1.12.1</ecNumber>
    </recommendedName>
</protein>
<keyword evidence="4 10" id="KW-0378">Hydrolase</keyword>
<accession>A0A0U2U8Z3</accession>
<keyword evidence="13" id="KW-1185">Reference proteome</keyword>
<keyword evidence="7 10" id="KW-0411">Iron-sulfur</keyword>
<dbReference type="GO" id="GO:0046872">
    <property type="term" value="F:metal ion binding"/>
    <property type="evidence" value="ECO:0007669"/>
    <property type="project" value="UniProtKB-KW"/>
</dbReference>
<keyword evidence="3 10" id="KW-0479">Metal-binding</keyword>
<keyword evidence="5 10" id="KW-0269">Exonuclease</keyword>
<evidence type="ECO:0000259" key="11">
    <source>
        <dbReference type="Pfam" id="PF01930"/>
    </source>
</evidence>
<dbReference type="Proteomes" id="UP000060778">
    <property type="component" value="Chromosome"/>
</dbReference>
<dbReference type="EMBL" id="CP006867">
    <property type="protein sequence ID" value="ALU12548.1"/>
    <property type="molecule type" value="Genomic_DNA"/>
</dbReference>
<dbReference type="OrthoDB" id="26676at2157"/>
<dbReference type="KEGG" id="iis:EYM_05050"/>
<keyword evidence="6 10" id="KW-0408">Iron</keyword>
<evidence type="ECO:0000313" key="13">
    <source>
        <dbReference type="Proteomes" id="UP000060778"/>
    </source>
</evidence>
<evidence type="ECO:0000256" key="2">
    <source>
        <dbReference type="ARBA" id="ARBA00022722"/>
    </source>
</evidence>
<dbReference type="EC" id="3.1.12.1" evidence="10"/>
<dbReference type="GeneID" id="30680395"/>
<comment type="cofactor">
    <cofactor evidence="10">
        <name>Mg(2+)</name>
        <dbReference type="ChEBI" id="CHEBI:18420"/>
    </cofactor>
    <cofactor evidence="10">
        <name>Mn(2+)</name>
        <dbReference type="ChEBI" id="CHEBI:29035"/>
    </cofactor>
    <text evidence="10">Mg(2+) or Mn(2+) required for ssDNA cleavage activity.</text>
</comment>
<gene>
    <name evidence="12" type="ORF">EYM_05050</name>
</gene>
<evidence type="ECO:0000256" key="6">
    <source>
        <dbReference type="ARBA" id="ARBA00023004"/>
    </source>
</evidence>
<sequence length="196" mass="22359">MKKGAVRGNALRVRPSDLRTMAFCPRLLFFEVHVPRERGIAELLRLYAGKVWHFLIELFSEGEDEVAAEGAFGGALLKGRADLVRDDAIVEIKSGRGPREGVWYGDFLQASAYAFVLGKRKIVIKYRDKEVEMALKENHEIELVEAIKLLKMIIEGYLPPPKRNSWCSKCPYREFCDALGEEGDDWFPKLPWVKTS</sequence>
<keyword evidence="2 10" id="KW-0540">Nuclease</keyword>
<dbReference type="GO" id="GO:0051536">
    <property type="term" value="F:iron-sulfur cluster binding"/>
    <property type="evidence" value="ECO:0007669"/>
    <property type="project" value="UniProtKB-KW"/>
</dbReference>
<comment type="cofactor">
    <cofactor evidence="1">
        <name>Mn(2+)</name>
        <dbReference type="ChEBI" id="CHEBI:29035"/>
    </cofactor>
</comment>
<dbReference type="InterPro" id="IPR013343">
    <property type="entry name" value="CRISPR-assoc_prot_Cas4"/>
</dbReference>
<dbReference type="RefSeq" id="WP_075049937.1">
    <property type="nucleotide sequence ID" value="NZ_CP006867.1"/>
</dbReference>
<dbReference type="AlphaFoldDB" id="A0A0U2U8Z3"/>
<evidence type="ECO:0000256" key="3">
    <source>
        <dbReference type="ARBA" id="ARBA00022723"/>
    </source>
</evidence>
<evidence type="ECO:0000256" key="1">
    <source>
        <dbReference type="ARBA" id="ARBA00001936"/>
    </source>
</evidence>
<evidence type="ECO:0000256" key="9">
    <source>
        <dbReference type="ARBA" id="ARBA00023211"/>
    </source>
</evidence>
<proteinExistence type="inferred from homology"/>
<evidence type="ECO:0000256" key="10">
    <source>
        <dbReference type="RuleBase" id="RU365022"/>
    </source>
</evidence>
<evidence type="ECO:0000256" key="8">
    <source>
        <dbReference type="ARBA" id="ARBA00023118"/>
    </source>
</evidence>
<evidence type="ECO:0000313" key="12">
    <source>
        <dbReference type="EMBL" id="ALU12548.1"/>
    </source>
</evidence>
<comment type="similarity">
    <text evidence="10">Belongs to the CRISPR-associated exonuclease Cas4 family.</text>
</comment>
<dbReference type="GO" id="GO:0051607">
    <property type="term" value="P:defense response to virus"/>
    <property type="evidence" value="ECO:0007669"/>
    <property type="project" value="UniProtKB-KW"/>
</dbReference>
<dbReference type="InterPro" id="IPR022765">
    <property type="entry name" value="Dna2/Cas4_DUF83"/>
</dbReference>
<comment type="function">
    <text evidence="10">CRISPR (clustered regularly interspaced short palindromic repeat) is an adaptive immune system that provides protection against mobile genetic elements (viruses, transposable elements and conjugative plasmids). CRISPR clusters contain sequences complementary to antecedent mobile elements and target invading nucleic acids. CRISPR clusters are transcribed and processed into CRISPR RNA (crRNA).</text>
</comment>
<evidence type="ECO:0000256" key="4">
    <source>
        <dbReference type="ARBA" id="ARBA00022801"/>
    </source>
</evidence>
<dbReference type="InterPro" id="IPR011604">
    <property type="entry name" value="PDDEXK-like_dom_sf"/>
</dbReference>
<reference evidence="12 13" key="1">
    <citation type="submission" date="2013-11" db="EMBL/GenBank/DDBJ databases">
        <title>Comparative genomics of Ignicoccus.</title>
        <authorList>
            <person name="Podar M."/>
        </authorList>
    </citation>
    <scope>NUCLEOTIDE SEQUENCE [LARGE SCALE GENOMIC DNA]</scope>
    <source>
        <strain evidence="12 13">DSM 13165</strain>
    </source>
</reference>
<feature type="domain" description="DUF83" evidence="11">
    <location>
        <begin position="19"/>
        <end position="176"/>
    </location>
</feature>
<keyword evidence="9 10" id="KW-0464">Manganese</keyword>
<dbReference type="STRING" id="940295.EYM_05050"/>